<keyword evidence="8" id="KW-1185">Reference proteome</keyword>
<keyword evidence="4 5" id="KW-0472">Membrane</keyword>
<organism evidence="7 8">
    <name type="scientific">Pseudogymnoascus verrucosus</name>
    <dbReference type="NCBI Taxonomy" id="342668"/>
    <lineage>
        <taxon>Eukaryota</taxon>
        <taxon>Fungi</taxon>
        <taxon>Dikarya</taxon>
        <taxon>Ascomycota</taxon>
        <taxon>Pezizomycotina</taxon>
        <taxon>Leotiomycetes</taxon>
        <taxon>Thelebolales</taxon>
        <taxon>Thelebolaceae</taxon>
        <taxon>Pseudogymnoascus</taxon>
    </lineage>
</organism>
<evidence type="ECO:0000256" key="5">
    <source>
        <dbReference type="SAM" id="Phobius"/>
    </source>
</evidence>
<evidence type="ECO:0000256" key="3">
    <source>
        <dbReference type="ARBA" id="ARBA00022989"/>
    </source>
</evidence>
<dbReference type="PANTHER" id="PTHR37451:SF1">
    <property type="entry name" value="MARVEL DOMAIN-CONTAINING PROTEIN"/>
    <property type="match status" value="1"/>
</dbReference>
<evidence type="ECO:0000256" key="1">
    <source>
        <dbReference type="ARBA" id="ARBA00004141"/>
    </source>
</evidence>
<dbReference type="AlphaFoldDB" id="A0A1B8GUT4"/>
<dbReference type="InterPro" id="IPR008253">
    <property type="entry name" value="Marvel"/>
</dbReference>
<sequence>MTLATTLLFPVRAAQGVFALIVMAMMADATVNYWTPPNEVGEVPLVLFTSVLALFVVAYLVIAPIFFPKAAHKYAVLTVEILTMLLWIGSFASLGSFTSKYCYYSRHQRREKKCDEFIAAVVFGAFSWALFVGTTTMAALHCWRTRGGNSEPPHAMKPQQAYTGA</sequence>
<reference evidence="7 8" key="1">
    <citation type="submission" date="2016-03" db="EMBL/GenBank/DDBJ databases">
        <title>Comparative genomics of Pseudogymnoascus destructans, the fungus causing white-nose syndrome of bats.</title>
        <authorList>
            <person name="Palmer J.M."/>
            <person name="Drees K.P."/>
            <person name="Foster J.T."/>
            <person name="Lindner D.L."/>
        </authorList>
    </citation>
    <scope>NUCLEOTIDE SEQUENCE [LARGE SCALE GENOMIC DNA]</scope>
    <source>
        <strain evidence="7 8">UAMH 10579</strain>
    </source>
</reference>
<protein>
    <recommendedName>
        <fullName evidence="6">MARVEL domain-containing protein</fullName>
    </recommendedName>
</protein>
<keyword evidence="2 5" id="KW-0812">Transmembrane</keyword>
<feature type="transmembrane region" description="Helical" evidence="5">
    <location>
        <begin position="43"/>
        <end position="67"/>
    </location>
</feature>
<dbReference type="EMBL" id="KV460212">
    <property type="protein sequence ID" value="OBT99604.1"/>
    <property type="molecule type" value="Genomic_DNA"/>
</dbReference>
<dbReference type="RefSeq" id="XP_018133337.1">
    <property type="nucleotide sequence ID" value="XM_018272383.2"/>
</dbReference>
<feature type="transmembrane region" description="Helical" evidence="5">
    <location>
        <begin position="117"/>
        <end position="140"/>
    </location>
</feature>
<comment type="subcellular location">
    <subcellularLocation>
        <location evidence="1">Membrane</location>
        <topology evidence="1">Multi-pass membrane protein</topology>
    </subcellularLocation>
</comment>
<evidence type="ECO:0000256" key="2">
    <source>
        <dbReference type="ARBA" id="ARBA00022692"/>
    </source>
</evidence>
<dbReference type="Proteomes" id="UP000091956">
    <property type="component" value="Unassembled WGS sequence"/>
</dbReference>
<keyword evidence="3 5" id="KW-1133">Transmembrane helix</keyword>
<dbReference type="Pfam" id="PF01284">
    <property type="entry name" value="MARVEL"/>
    <property type="match status" value="1"/>
</dbReference>
<feature type="domain" description="MARVEL" evidence="6">
    <location>
        <begin position="6"/>
        <end position="135"/>
    </location>
</feature>
<dbReference type="PANTHER" id="PTHR37451">
    <property type="entry name" value="MARVEL DOMAIN"/>
    <property type="match status" value="1"/>
</dbReference>
<dbReference type="OrthoDB" id="2117453at2759"/>
<evidence type="ECO:0000313" key="7">
    <source>
        <dbReference type="EMBL" id="OBT99604.1"/>
    </source>
</evidence>
<dbReference type="GO" id="GO:0016020">
    <property type="term" value="C:membrane"/>
    <property type="evidence" value="ECO:0007669"/>
    <property type="project" value="UniProtKB-SubCell"/>
</dbReference>
<feature type="transmembrane region" description="Helical" evidence="5">
    <location>
        <begin position="74"/>
        <end position="97"/>
    </location>
</feature>
<gene>
    <name evidence="7" type="ORF">VE01_02879</name>
</gene>
<dbReference type="STRING" id="342668.A0A1B8GUT4"/>
<name>A0A1B8GUT4_9PEZI</name>
<evidence type="ECO:0000259" key="6">
    <source>
        <dbReference type="Pfam" id="PF01284"/>
    </source>
</evidence>
<reference evidence="8" key="2">
    <citation type="journal article" date="2018" name="Nat. Commun.">
        <title>Extreme sensitivity to ultraviolet light in the fungal pathogen causing white-nose syndrome of bats.</title>
        <authorList>
            <person name="Palmer J.M."/>
            <person name="Drees K.P."/>
            <person name="Foster J.T."/>
            <person name="Lindner D.L."/>
        </authorList>
    </citation>
    <scope>NUCLEOTIDE SEQUENCE [LARGE SCALE GENOMIC DNA]</scope>
    <source>
        <strain evidence="8">UAMH 10579</strain>
    </source>
</reference>
<evidence type="ECO:0000313" key="8">
    <source>
        <dbReference type="Proteomes" id="UP000091956"/>
    </source>
</evidence>
<accession>A0A1B8GUT4</accession>
<evidence type="ECO:0000256" key="4">
    <source>
        <dbReference type="ARBA" id="ARBA00023136"/>
    </source>
</evidence>
<dbReference type="GeneID" id="28836265"/>
<proteinExistence type="predicted"/>